<reference evidence="2" key="1">
    <citation type="journal article" date="2020" name="Nature">
        <title>Giant virus diversity and host interactions through global metagenomics.</title>
        <authorList>
            <person name="Schulz F."/>
            <person name="Roux S."/>
            <person name="Paez-Espino D."/>
            <person name="Jungbluth S."/>
            <person name="Walsh D.A."/>
            <person name="Denef V.J."/>
            <person name="McMahon K.D."/>
            <person name="Konstantinidis K.T."/>
            <person name="Eloe-Fadrosh E.A."/>
            <person name="Kyrpides N.C."/>
            <person name="Woyke T."/>
        </authorList>
    </citation>
    <scope>NUCLEOTIDE SEQUENCE</scope>
    <source>
        <strain evidence="2">GVMAG-M-3300024301-20</strain>
    </source>
</reference>
<feature type="transmembrane region" description="Helical" evidence="1">
    <location>
        <begin position="58"/>
        <end position="76"/>
    </location>
</feature>
<protein>
    <submittedName>
        <fullName evidence="2">Uncharacterized protein</fullName>
    </submittedName>
</protein>
<keyword evidence="1" id="KW-1133">Transmembrane helix</keyword>
<dbReference type="EMBL" id="MN740247">
    <property type="protein sequence ID" value="QHT95879.1"/>
    <property type="molecule type" value="Genomic_DNA"/>
</dbReference>
<accession>A0A6C0IT17</accession>
<keyword evidence="1" id="KW-0472">Membrane</keyword>
<sequence length="154" mass="18210">MTCCYYTCMLSFVFIFAMIYFYNATTKSRVVELYKSQLPPNLRQLYNKLANERLKINYYGYTLGFGLALIAIFYNGRLYKLPFVSLLCLTIVISFSTNYFFYILYPKSDWMLKHINSPEQTKAWLQMYRSMQYHYHLGLALGLIAVGLITYSIF</sequence>
<evidence type="ECO:0000256" key="1">
    <source>
        <dbReference type="SAM" id="Phobius"/>
    </source>
</evidence>
<keyword evidence="1" id="KW-0812">Transmembrane</keyword>
<feature type="transmembrane region" description="Helical" evidence="1">
    <location>
        <begin position="83"/>
        <end position="105"/>
    </location>
</feature>
<organism evidence="2">
    <name type="scientific">viral metagenome</name>
    <dbReference type="NCBI Taxonomy" id="1070528"/>
    <lineage>
        <taxon>unclassified sequences</taxon>
        <taxon>metagenomes</taxon>
        <taxon>organismal metagenomes</taxon>
    </lineage>
</organism>
<name>A0A6C0IT17_9ZZZZ</name>
<proteinExistence type="predicted"/>
<feature type="transmembrane region" description="Helical" evidence="1">
    <location>
        <begin position="5"/>
        <end position="22"/>
    </location>
</feature>
<feature type="transmembrane region" description="Helical" evidence="1">
    <location>
        <begin position="133"/>
        <end position="153"/>
    </location>
</feature>
<dbReference type="AlphaFoldDB" id="A0A6C0IT17"/>
<evidence type="ECO:0000313" key="2">
    <source>
        <dbReference type="EMBL" id="QHT95879.1"/>
    </source>
</evidence>